<accession>A0A6G1X6Y4</accession>
<reference evidence="1 2" key="1">
    <citation type="submission" date="2019-11" db="EMBL/GenBank/DDBJ databases">
        <authorList>
            <person name="Li J."/>
        </authorList>
    </citation>
    <scope>NUCLEOTIDE SEQUENCE [LARGE SCALE GENOMIC DNA]</scope>
    <source>
        <strain evidence="1 2">J4</strain>
    </source>
</reference>
<dbReference type="RefSeq" id="WP_153728537.1">
    <property type="nucleotide sequence ID" value="NZ_WJNH01000005.1"/>
</dbReference>
<protein>
    <recommendedName>
        <fullName evidence="3">YpjP family protein</fullName>
    </recommendedName>
</protein>
<comment type="caution">
    <text evidence="1">The sequence shown here is derived from an EMBL/GenBank/DDBJ whole genome shotgun (WGS) entry which is preliminary data.</text>
</comment>
<proteinExistence type="predicted"/>
<gene>
    <name evidence="1" type="ORF">GH754_09910</name>
</gene>
<dbReference type="AlphaFoldDB" id="A0A6G1X6Y4"/>
<keyword evidence="2" id="KW-1185">Reference proteome</keyword>
<name>A0A6G1X6Y4_9BACI</name>
<dbReference type="InterPro" id="IPR025616">
    <property type="entry name" value="YpjP"/>
</dbReference>
<evidence type="ECO:0008006" key="3">
    <source>
        <dbReference type="Google" id="ProtNLM"/>
    </source>
</evidence>
<dbReference type="EMBL" id="WJNH01000005">
    <property type="protein sequence ID" value="MRG86640.1"/>
    <property type="molecule type" value="Genomic_DNA"/>
</dbReference>
<dbReference type="OrthoDB" id="2435352at2"/>
<organism evidence="1 2">
    <name type="scientific">Salinibacillus xinjiangensis</name>
    <dbReference type="NCBI Taxonomy" id="1229268"/>
    <lineage>
        <taxon>Bacteria</taxon>
        <taxon>Bacillati</taxon>
        <taxon>Bacillota</taxon>
        <taxon>Bacilli</taxon>
        <taxon>Bacillales</taxon>
        <taxon>Bacillaceae</taxon>
        <taxon>Salinibacillus</taxon>
    </lineage>
</organism>
<evidence type="ECO:0000313" key="2">
    <source>
        <dbReference type="Proteomes" id="UP000480185"/>
    </source>
</evidence>
<dbReference type="Proteomes" id="UP000480185">
    <property type="component" value="Unassembled WGS sequence"/>
</dbReference>
<sequence>MKPWLRKLSVVLVTVLTLGIYTPPITLDTDASAESNEITSSKAKVNDESTIVNENPVIVDDDIQEDESSEDTAVESIKELAKAQAITKLGPKILTQVEDEFTNYILPNIEQVLTSIITEMGEEDAHYFGITEETTAGYGERIFDLYDVRTNQDIARFHVRRENRPQEGFWFNFHYHLQKDNFQKHYNLGDIYYDKNTPPKWMS</sequence>
<dbReference type="Pfam" id="PF14005">
    <property type="entry name" value="YpjP"/>
    <property type="match status" value="1"/>
</dbReference>
<evidence type="ECO:0000313" key="1">
    <source>
        <dbReference type="EMBL" id="MRG86640.1"/>
    </source>
</evidence>